<dbReference type="OrthoDB" id="9795501at2"/>
<evidence type="ECO:0000259" key="1">
    <source>
        <dbReference type="Pfam" id="PF01370"/>
    </source>
</evidence>
<accession>A0A4R7I553</accession>
<sequence>MPRVLVTGSSGQVGGAVARRLEAAGWSVVRFDVADGHDVRDATQVSDAADGCDAIVHAAAIAHDSAGTPDEIMATNVLGTWHVLSAAEEHGVRKVVYFSSGQVFGCAEGEGVPDSLPIDDHHPLRVARPYGMSKRLAEEMCEIWTRRTAVPTVVLRPVMILDDAASARSSPADLEYGAFVHLDDVVSATQLALATHLDGHVRMLLCGPGDFDSTVARQTLGWRPQHGWPDVR</sequence>
<gene>
    <name evidence="2" type="ORF">BDK89_3406</name>
</gene>
<keyword evidence="3" id="KW-1185">Reference proteome</keyword>
<name>A0A4R7I553_9ACTN</name>
<dbReference type="PANTHER" id="PTHR43245">
    <property type="entry name" value="BIFUNCTIONAL POLYMYXIN RESISTANCE PROTEIN ARNA"/>
    <property type="match status" value="1"/>
</dbReference>
<reference evidence="2 3" key="1">
    <citation type="submission" date="2019-03" db="EMBL/GenBank/DDBJ databases">
        <title>Sequencing the genomes of 1000 actinobacteria strains.</title>
        <authorList>
            <person name="Klenk H.-P."/>
        </authorList>
    </citation>
    <scope>NUCLEOTIDE SEQUENCE [LARGE SCALE GENOMIC DNA]</scope>
    <source>
        <strain evidence="2 3">DSM 18936</strain>
    </source>
</reference>
<dbReference type="Pfam" id="PF01370">
    <property type="entry name" value="Epimerase"/>
    <property type="match status" value="1"/>
</dbReference>
<protein>
    <submittedName>
        <fullName evidence="2">Nucleoside-diphosphate-sugar epimerase</fullName>
    </submittedName>
</protein>
<dbReference type="InterPro" id="IPR036291">
    <property type="entry name" value="NAD(P)-bd_dom_sf"/>
</dbReference>
<dbReference type="InterPro" id="IPR050177">
    <property type="entry name" value="Lipid_A_modif_metabolic_enz"/>
</dbReference>
<dbReference type="Gene3D" id="3.40.50.720">
    <property type="entry name" value="NAD(P)-binding Rossmann-like Domain"/>
    <property type="match status" value="1"/>
</dbReference>
<evidence type="ECO:0000313" key="3">
    <source>
        <dbReference type="Proteomes" id="UP000294558"/>
    </source>
</evidence>
<dbReference type="PANTHER" id="PTHR43245:SF55">
    <property type="entry name" value="NAD(P)-BINDING DOMAIN-CONTAINING PROTEIN"/>
    <property type="match status" value="1"/>
</dbReference>
<dbReference type="AlphaFoldDB" id="A0A4R7I553"/>
<dbReference type="InterPro" id="IPR001509">
    <property type="entry name" value="Epimerase_deHydtase"/>
</dbReference>
<organism evidence="2 3">
    <name type="scientific">Ilumatobacter fluminis</name>
    <dbReference type="NCBI Taxonomy" id="467091"/>
    <lineage>
        <taxon>Bacteria</taxon>
        <taxon>Bacillati</taxon>
        <taxon>Actinomycetota</taxon>
        <taxon>Acidimicrobiia</taxon>
        <taxon>Acidimicrobiales</taxon>
        <taxon>Ilumatobacteraceae</taxon>
        <taxon>Ilumatobacter</taxon>
    </lineage>
</organism>
<dbReference type="EMBL" id="SOAU01000001">
    <property type="protein sequence ID" value="TDT17793.1"/>
    <property type="molecule type" value="Genomic_DNA"/>
</dbReference>
<dbReference type="SUPFAM" id="SSF51735">
    <property type="entry name" value="NAD(P)-binding Rossmann-fold domains"/>
    <property type="match status" value="1"/>
</dbReference>
<feature type="domain" description="NAD-dependent epimerase/dehydratase" evidence="1">
    <location>
        <begin position="4"/>
        <end position="158"/>
    </location>
</feature>
<comment type="caution">
    <text evidence="2">The sequence shown here is derived from an EMBL/GenBank/DDBJ whole genome shotgun (WGS) entry which is preliminary data.</text>
</comment>
<dbReference type="Proteomes" id="UP000294558">
    <property type="component" value="Unassembled WGS sequence"/>
</dbReference>
<evidence type="ECO:0000313" key="2">
    <source>
        <dbReference type="EMBL" id="TDT17793.1"/>
    </source>
</evidence>
<proteinExistence type="predicted"/>
<dbReference type="CDD" id="cd08946">
    <property type="entry name" value="SDR_e"/>
    <property type="match status" value="1"/>
</dbReference>